<evidence type="ECO:0000256" key="2">
    <source>
        <dbReference type="ARBA" id="ARBA00012438"/>
    </source>
</evidence>
<dbReference type="EC" id="2.7.13.3" evidence="2"/>
<comment type="caution">
    <text evidence="13">The sequence shown here is derived from an EMBL/GenBank/DDBJ whole genome shotgun (WGS) entry which is preliminary data.</text>
</comment>
<feature type="coiled-coil region" evidence="9">
    <location>
        <begin position="162"/>
        <end position="189"/>
    </location>
</feature>
<dbReference type="InterPro" id="IPR003594">
    <property type="entry name" value="HATPase_dom"/>
</dbReference>
<dbReference type="RefSeq" id="WP_345699269.1">
    <property type="nucleotide sequence ID" value="NZ_BAABIS010000001.1"/>
</dbReference>
<keyword evidence="10" id="KW-0812">Transmembrane</keyword>
<keyword evidence="5" id="KW-0547">Nucleotide-binding</keyword>
<comment type="catalytic activity">
    <reaction evidence="1">
        <text>ATP + protein L-histidine = ADP + protein N-phospho-L-histidine.</text>
        <dbReference type="EC" id="2.7.13.3"/>
    </reaction>
</comment>
<dbReference type="Gene3D" id="3.30.565.10">
    <property type="entry name" value="Histidine kinase-like ATPase, C-terminal domain"/>
    <property type="match status" value="1"/>
</dbReference>
<feature type="transmembrane region" description="Helical" evidence="10">
    <location>
        <begin position="55"/>
        <end position="75"/>
    </location>
</feature>
<protein>
    <recommendedName>
        <fullName evidence="2">histidine kinase</fullName>
        <ecNumber evidence="2">2.7.13.3</ecNumber>
    </recommendedName>
</protein>
<feature type="domain" description="Signal transduction histidine kinase subgroup 3 dimerisation and phosphoacceptor" evidence="12">
    <location>
        <begin position="195"/>
        <end position="260"/>
    </location>
</feature>
<feature type="transmembrane region" description="Helical" evidence="10">
    <location>
        <begin position="81"/>
        <end position="99"/>
    </location>
</feature>
<feature type="domain" description="Histidine kinase/HSP90-like ATPase" evidence="11">
    <location>
        <begin position="295"/>
        <end position="389"/>
    </location>
</feature>
<evidence type="ECO:0000313" key="14">
    <source>
        <dbReference type="Proteomes" id="UP001501752"/>
    </source>
</evidence>
<keyword evidence="10" id="KW-1133">Transmembrane helix</keyword>
<evidence type="ECO:0000259" key="12">
    <source>
        <dbReference type="Pfam" id="PF07730"/>
    </source>
</evidence>
<feature type="transmembrane region" description="Helical" evidence="10">
    <location>
        <begin position="27"/>
        <end position="48"/>
    </location>
</feature>
<dbReference type="SUPFAM" id="SSF55874">
    <property type="entry name" value="ATPase domain of HSP90 chaperone/DNA topoisomerase II/histidine kinase"/>
    <property type="match status" value="1"/>
</dbReference>
<proteinExistence type="predicted"/>
<dbReference type="InterPro" id="IPR050482">
    <property type="entry name" value="Sensor_HK_TwoCompSys"/>
</dbReference>
<dbReference type="Gene3D" id="1.20.5.1930">
    <property type="match status" value="1"/>
</dbReference>
<keyword evidence="14" id="KW-1185">Reference proteome</keyword>
<evidence type="ECO:0000256" key="9">
    <source>
        <dbReference type="SAM" id="Coils"/>
    </source>
</evidence>
<accession>A0ABP9E206</accession>
<gene>
    <name evidence="13" type="ORF">GCM10023235_51850</name>
</gene>
<dbReference type="CDD" id="cd16917">
    <property type="entry name" value="HATPase_UhpB-NarQ-NarX-like"/>
    <property type="match status" value="1"/>
</dbReference>
<reference evidence="14" key="1">
    <citation type="journal article" date="2019" name="Int. J. Syst. Evol. Microbiol.">
        <title>The Global Catalogue of Microorganisms (GCM) 10K type strain sequencing project: providing services to taxonomists for standard genome sequencing and annotation.</title>
        <authorList>
            <consortium name="The Broad Institute Genomics Platform"/>
            <consortium name="The Broad Institute Genome Sequencing Center for Infectious Disease"/>
            <person name="Wu L."/>
            <person name="Ma J."/>
        </authorList>
    </citation>
    <scope>NUCLEOTIDE SEQUENCE [LARGE SCALE GENOMIC DNA]</scope>
    <source>
        <strain evidence="14">JCM 13006</strain>
    </source>
</reference>
<evidence type="ECO:0000256" key="10">
    <source>
        <dbReference type="SAM" id="Phobius"/>
    </source>
</evidence>
<evidence type="ECO:0000256" key="7">
    <source>
        <dbReference type="ARBA" id="ARBA00022840"/>
    </source>
</evidence>
<dbReference type="Pfam" id="PF07730">
    <property type="entry name" value="HisKA_3"/>
    <property type="match status" value="1"/>
</dbReference>
<dbReference type="Proteomes" id="UP001501752">
    <property type="component" value="Unassembled WGS sequence"/>
</dbReference>
<feature type="transmembrane region" description="Helical" evidence="10">
    <location>
        <begin position="111"/>
        <end position="140"/>
    </location>
</feature>
<evidence type="ECO:0000256" key="5">
    <source>
        <dbReference type="ARBA" id="ARBA00022741"/>
    </source>
</evidence>
<dbReference type="Pfam" id="PF02518">
    <property type="entry name" value="HATPase_c"/>
    <property type="match status" value="1"/>
</dbReference>
<feature type="transmembrane region" description="Helical" evidence="10">
    <location>
        <begin position="146"/>
        <end position="165"/>
    </location>
</feature>
<dbReference type="GO" id="GO:0016301">
    <property type="term" value="F:kinase activity"/>
    <property type="evidence" value="ECO:0007669"/>
    <property type="project" value="UniProtKB-KW"/>
</dbReference>
<keyword evidence="8" id="KW-0902">Two-component regulatory system</keyword>
<evidence type="ECO:0000256" key="3">
    <source>
        <dbReference type="ARBA" id="ARBA00022553"/>
    </source>
</evidence>
<sequence>MTTLERWTRWPAGDVPVRDRLTPARRVLAVGGRSVLLVAVVVSTFGGGRFSGWRVLPPLGWLLGAVALATAWFLAVRARRLWGVLAATAGLLLVAGLAAEGGAHTLASVVWCGLAVVALVRLPLGAAVITGAAALASYGLMSGDPVVAVAGVTAGIGLFGYLLRLDNQARSAQRELLAQERAAHAARAESAALAERARIAREIHDVLAHSLSAQLVHLEAARLMIDGGADRGQIRERVVAARRMAQDGLVETRRALSALRGELTPLGEQLAELAELQRAELRIEGAVRPLPAEAQLAVRRTAQEALTNVRKHAPGSRATVVLVYRDDTVELEVGNTGGARPPGGGDSALAGSGSGYGLLGMRERAELLGGELLAGPDDAGGWRVRLTVPA</sequence>
<evidence type="ECO:0000256" key="6">
    <source>
        <dbReference type="ARBA" id="ARBA00022777"/>
    </source>
</evidence>
<keyword evidence="6 13" id="KW-0418">Kinase</keyword>
<dbReference type="InterPro" id="IPR011712">
    <property type="entry name" value="Sig_transdc_His_kin_sub3_dim/P"/>
</dbReference>
<keyword evidence="4" id="KW-0808">Transferase</keyword>
<organism evidence="13 14">
    <name type="scientific">Kitasatospora terrestris</name>
    <dbReference type="NCBI Taxonomy" id="258051"/>
    <lineage>
        <taxon>Bacteria</taxon>
        <taxon>Bacillati</taxon>
        <taxon>Actinomycetota</taxon>
        <taxon>Actinomycetes</taxon>
        <taxon>Kitasatosporales</taxon>
        <taxon>Streptomycetaceae</taxon>
        <taxon>Kitasatospora</taxon>
    </lineage>
</organism>
<name>A0ABP9E206_9ACTN</name>
<evidence type="ECO:0000256" key="1">
    <source>
        <dbReference type="ARBA" id="ARBA00000085"/>
    </source>
</evidence>
<evidence type="ECO:0000256" key="8">
    <source>
        <dbReference type="ARBA" id="ARBA00023012"/>
    </source>
</evidence>
<keyword evidence="7" id="KW-0067">ATP-binding</keyword>
<evidence type="ECO:0000259" key="11">
    <source>
        <dbReference type="Pfam" id="PF02518"/>
    </source>
</evidence>
<dbReference type="PANTHER" id="PTHR24421:SF10">
    <property type="entry name" value="NITRATE_NITRITE SENSOR PROTEIN NARQ"/>
    <property type="match status" value="1"/>
</dbReference>
<dbReference type="PANTHER" id="PTHR24421">
    <property type="entry name" value="NITRATE/NITRITE SENSOR PROTEIN NARX-RELATED"/>
    <property type="match status" value="1"/>
</dbReference>
<dbReference type="InterPro" id="IPR036890">
    <property type="entry name" value="HATPase_C_sf"/>
</dbReference>
<dbReference type="EMBL" id="BAABIS010000001">
    <property type="protein sequence ID" value="GAA4866979.1"/>
    <property type="molecule type" value="Genomic_DNA"/>
</dbReference>
<keyword evidence="10" id="KW-0472">Membrane</keyword>
<evidence type="ECO:0000256" key="4">
    <source>
        <dbReference type="ARBA" id="ARBA00022679"/>
    </source>
</evidence>
<keyword evidence="9" id="KW-0175">Coiled coil</keyword>
<evidence type="ECO:0000313" key="13">
    <source>
        <dbReference type="EMBL" id="GAA4866979.1"/>
    </source>
</evidence>
<keyword evidence="3" id="KW-0597">Phosphoprotein</keyword>